<comment type="caution">
    <text evidence="6">The sequence shown here is derived from an EMBL/GenBank/DDBJ whole genome shotgun (WGS) entry which is preliminary data.</text>
</comment>
<feature type="domain" description="Flagellar basal-body/hook protein C-terminal" evidence="4">
    <location>
        <begin position="207"/>
        <end position="251"/>
    </location>
</feature>
<keyword evidence="2" id="KW-0975">Bacterial flagellum</keyword>
<dbReference type="Pfam" id="PF00460">
    <property type="entry name" value="Flg_bb_rod"/>
    <property type="match status" value="1"/>
</dbReference>
<evidence type="ECO:0000256" key="2">
    <source>
        <dbReference type="RuleBase" id="RU362116"/>
    </source>
</evidence>
<keyword evidence="6" id="KW-0966">Cell projection</keyword>
<keyword evidence="6" id="KW-0282">Flagellum</keyword>
<sequence>MLRGLYTSVSSMINLQERQSIITNNLANINTVGFKSENLVSKAFKEATLSNNDKYENGASKKQVLGDMSFGVSIDDTTTNFNQGNHISTGNNTDFAIGGNGMFQIKDFSGNTYYTRNGSFNINSQGYLVTDAGHNVMGNNKMTGALEPIHVGNEKISVLSNNNISINGVEKYSFEVVDFKDYNSLTKVGENLYHGENPVQATNFSVKQGYLESSNVNSVNETASLMETIREFEASQKIIQTIDSTLQKIASEIGRV</sequence>
<name>A0A371IVP8_9FIRM</name>
<dbReference type="Proteomes" id="UP000243494">
    <property type="component" value="Unassembled WGS sequence"/>
</dbReference>
<gene>
    <name evidence="6" type="ORF">CHF27_002585</name>
</gene>
<dbReference type="Pfam" id="PF22692">
    <property type="entry name" value="LlgE_F_G_D1"/>
    <property type="match status" value="1"/>
</dbReference>
<evidence type="ECO:0000313" key="7">
    <source>
        <dbReference type="Proteomes" id="UP000243494"/>
    </source>
</evidence>
<dbReference type="InterPro" id="IPR001444">
    <property type="entry name" value="Flag_bb_rod_N"/>
</dbReference>
<dbReference type="GO" id="GO:0071978">
    <property type="term" value="P:bacterial-type flagellum-dependent swarming motility"/>
    <property type="evidence" value="ECO:0007669"/>
    <property type="project" value="TreeGrafter"/>
</dbReference>
<accession>A0A371IVP8</accession>
<dbReference type="NCBIfam" id="TIGR03506">
    <property type="entry name" value="FlgEFG_subfam"/>
    <property type="match status" value="1"/>
</dbReference>
<dbReference type="RefSeq" id="WP_095405932.1">
    <property type="nucleotide sequence ID" value="NZ_NOJZ02000002.1"/>
</dbReference>
<keyword evidence="7" id="KW-1185">Reference proteome</keyword>
<protein>
    <submittedName>
        <fullName evidence="6">Flagellar hook-basal body complex protein</fullName>
    </submittedName>
</protein>
<dbReference type="InterPro" id="IPR010930">
    <property type="entry name" value="Flg_bb/hook_C_dom"/>
</dbReference>
<reference evidence="6 7" key="1">
    <citation type="journal article" date="2017" name="Genome Announc.">
        <title>Draft Genome Sequence of Romboutsia maritimum sp. nov. Strain CCRI-22766(T), Isolated from Coastal Estuarine Mud.</title>
        <authorList>
            <person name="Maheux A.F."/>
            <person name="Boudreau D.K."/>
            <person name="Berube E."/>
            <person name="Boissinot M."/>
            <person name="Raymond F."/>
            <person name="Brodeur S."/>
            <person name="Corbeil J."/>
            <person name="Brightwell G."/>
            <person name="Broda D."/>
            <person name="Omar R.F."/>
            <person name="Bergeron M.G."/>
        </authorList>
    </citation>
    <scope>NUCLEOTIDE SEQUENCE [LARGE SCALE GENOMIC DNA]</scope>
    <source>
        <strain evidence="6 7">CCRI-22766</strain>
    </source>
</reference>
<evidence type="ECO:0000313" key="6">
    <source>
        <dbReference type="EMBL" id="RDY24546.1"/>
    </source>
</evidence>
<evidence type="ECO:0000256" key="1">
    <source>
        <dbReference type="ARBA" id="ARBA00009677"/>
    </source>
</evidence>
<keyword evidence="6" id="KW-0969">Cilium</keyword>
<dbReference type="GO" id="GO:0009425">
    <property type="term" value="C:bacterial-type flagellum basal body"/>
    <property type="evidence" value="ECO:0007669"/>
    <property type="project" value="UniProtKB-SubCell"/>
</dbReference>
<comment type="subcellular location">
    <subcellularLocation>
        <location evidence="2">Bacterial flagellum basal body</location>
    </subcellularLocation>
</comment>
<dbReference type="SUPFAM" id="SSF117143">
    <property type="entry name" value="Flagellar hook protein flgE"/>
    <property type="match status" value="1"/>
</dbReference>
<dbReference type="PANTHER" id="PTHR30435:SF19">
    <property type="entry name" value="FLAGELLAR BASAL-BODY ROD PROTEIN FLGG"/>
    <property type="match status" value="1"/>
</dbReference>
<dbReference type="InterPro" id="IPR053967">
    <property type="entry name" value="LlgE_F_G-like_D1"/>
</dbReference>
<evidence type="ECO:0000259" key="3">
    <source>
        <dbReference type="Pfam" id="PF00460"/>
    </source>
</evidence>
<comment type="similarity">
    <text evidence="1 2">Belongs to the flagella basal body rod proteins family.</text>
</comment>
<proteinExistence type="inferred from homology"/>
<dbReference type="Pfam" id="PF06429">
    <property type="entry name" value="Flg_bbr_C"/>
    <property type="match status" value="1"/>
</dbReference>
<dbReference type="OrthoDB" id="9800375at2"/>
<dbReference type="AlphaFoldDB" id="A0A371IVP8"/>
<feature type="domain" description="Flagellar basal body rod protein N-terminal" evidence="3">
    <location>
        <begin position="5"/>
        <end position="35"/>
    </location>
</feature>
<dbReference type="PANTHER" id="PTHR30435">
    <property type="entry name" value="FLAGELLAR PROTEIN"/>
    <property type="match status" value="1"/>
</dbReference>
<dbReference type="InterPro" id="IPR037925">
    <property type="entry name" value="FlgE/F/G-like"/>
</dbReference>
<feature type="domain" description="Flagellar hook protein FlgE/F/G-like D1" evidence="5">
    <location>
        <begin position="96"/>
        <end position="153"/>
    </location>
</feature>
<dbReference type="InterPro" id="IPR020013">
    <property type="entry name" value="Flagellar_FlgE/F/G"/>
</dbReference>
<evidence type="ECO:0000259" key="5">
    <source>
        <dbReference type="Pfam" id="PF22692"/>
    </source>
</evidence>
<organism evidence="6 7">
    <name type="scientific">Romboutsia maritimum</name>
    <dbReference type="NCBI Taxonomy" id="2020948"/>
    <lineage>
        <taxon>Bacteria</taxon>
        <taxon>Bacillati</taxon>
        <taxon>Bacillota</taxon>
        <taxon>Clostridia</taxon>
        <taxon>Peptostreptococcales</taxon>
        <taxon>Peptostreptococcaceae</taxon>
        <taxon>Romboutsia</taxon>
    </lineage>
</organism>
<evidence type="ECO:0000259" key="4">
    <source>
        <dbReference type="Pfam" id="PF06429"/>
    </source>
</evidence>
<dbReference type="EMBL" id="NOJZ02000002">
    <property type="protein sequence ID" value="RDY24546.1"/>
    <property type="molecule type" value="Genomic_DNA"/>
</dbReference>